<dbReference type="Proteomes" id="UP001596505">
    <property type="component" value="Unassembled WGS sequence"/>
</dbReference>
<comment type="caution">
    <text evidence="1">The sequence shown here is derived from an EMBL/GenBank/DDBJ whole genome shotgun (WGS) entry which is preliminary data.</text>
</comment>
<evidence type="ECO:0000313" key="1">
    <source>
        <dbReference type="EMBL" id="MFC7395530.1"/>
    </source>
</evidence>
<protein>
    <submittedName>
        <fullName evidence="1">Uncharacterized protein</fullName>
    </submittedName>
</protein>
<organism evidence="1 2">
    <name type="scientific">Scopulibacillus cellulosilyticus</name>
    <dbReference type="NCBI Taxonomy" id="2665665"/>
    <lineage>
        <taxon>Bacteria</taxon>
        <taxon>Bacillati</taxon>
        <taxon>Bacillota</taxon>
        <taxon>Bacilli</taxon>
        <taxon>Bacillales</taxon>
        <taxon>Sporolactobacillaceae</taxon>
        <taxon>Scopulibacillus</taxon>
    </lineage>
</organism>
<name>A0ABW2Q3E6_9BACL</name>
<reference evidence="2" key="1">
    <citation type="journal article" date="2019" name="Int. J. Syst. Evol. Microbiol.">
        <title>The Global Catalogue of Microorganisms (GCM) 10K type strain sequencing project: providing services to taxonomists for standard genome sequencing and annotation.</title>
        <authorList>
            <consortium name="The Broad Institute Genomics Platform"/>
            <consortium name="The Broad Institute Genome Sequencing Center for Infectious Disease"/>
            <person name="Wu L."/>
            <person name="Ma J."/>
        </authorList>
    </citation>
    <scope>NUCLEOTIDE SEQUENCE [LARGE SCALE GENOMIC DNA]</scope>
    <source>
        <strain evidence="2">CGMCC 1.16305</strain>
    </source>
</reference>
<proteinExistence type="predicted"/>
<evidence type="ECO:0000313" key="2">
    <source>
        <dbReference type="Proteomes" id="UP001596505"/>
    </source>
</evidence>
<accession>A0ABW2Q3E6</accession>
<sequence>MAALSDHVKEELKHALKDENAAMFQIDGEIISIEKEDLDSDFEDVSDLSTKIKNYPELKESLNRYLNHPEMRRYTAKELKGKRNARRK</sequence>
<dbReference type="RefSeq" id="WP_380970288.1">
    <property type="nucleotide sequence ID" value="NZ_JBHTCO010000045.1"/>
</dbReference>
<keyword evidence="2" id="KW-1185">Reference proteome</keyword>
<gene>
    <name evidence="1" type="ORF">ACFQRG_21715</name>
</gene>
<dbReference type="EMBL" id="JBHTCO010000045">
    <property type="protein sequence ID" value="MFC7395530.1"/>
    <property type="molecule type" value="Genomic_DNA"/>
</dbReference>